<dbReference type="Proteomes" id="UP000198281">
    <property type="component" value="Unassembled WGS sequence"/>
</dbReference>
<sequence>MKSLKFLAALLLIAAPATAIAANEILVHRDPGCGCCGKWAAQVREQFGRRVAMVDDQRRAAFQKVRGVPADLSSCHTAIIDGLVFEGHVPIADMKRLLAQRPKGIKGLAVAGMPLGSPGMEVAGVRPEAYNVIAFGPGVRRVFARHGG</sequence>
<evidence type="ECO:0000313" key="2">
    <source>
        <dbReference type="EMBL" id="SNS26844.1"/>
    </source>
</evidence>
<dbReference type="InterPro" id="IPR007332">
    <property type="entry name" value="DUF411"/>
</dbReference>
<name>A0A239D4T4_9SPHN</name>
<reference evidence="3" key="1">
    <citation type="submission" date="2017-06" db="EMBL/GenBank/DDBJ databases">
        <authorList>
            <person name="Varghese N."/>
            <person name="Submissions S."/>
        </authorList>
    </citation>
    <scope>NUCLEOTIDE SEQUENCE [LARGE SCALE GENOMIC DNA]</scope>
    <source>
        <strain evidence="3">LNB2</strain>
    </source>
</reference>
<evidence type="ECO:0000256" key="1">
    <source>
        <dbReference type="SAM" id="SignalP"/>
    </source>
</evidence>
<protein>
    <submittedName>
        <fullName evidence="2">Uncharacterized conserved protein</fullName>
    </submittedName>
</protein>
<accession>A0A239D4T4</accession>
<organism evidence="2 3">
    <name type="scientific">Edaphosphingomonas laterariae</name>
    <dbReference type="NCBI Taxonomy" id="861865"/>
    <lineage>
        <taxon>Bacteria</taxon>
        <taxon>Pseudomonadati</taxon>
        <taxon>Pseudomonadota</taxon>
        <taxon>Alphaproteobacteria</taxon>
        <taxon>Sphingomonadales</taxon>
        <taxon>Rhizorhabdaceae</taxon>
        <taxon>Edaphosphingomonas</taxon>
    </lineage>
</organism>
<proteinExistence type="predicted"/>
<feature type="signal peptide" evidence="1">
    <location>
        <begin position="1"/>
        <end position="21"/>
    </location>
</feature>
<dbReference type="Pfam" id="PF04214">
    <property type="entry name" value="DUF411"/>
    <property type="match status" value="1"/>
</dbReference>
<gene>
    <name evidence="2" type="ORF">SAMN06295912_103192</name>
</gene>
<dbReference type="AlphaFoldDB" id="A0A239D4T4"/>
<evidence type="ECO:0000313" key="3">
    <source>
        <dbReference type="Proteomes" id="UP000198281"/>
    </source>
</evidence>
<dbReference type="OrthoDB" id="14727at2"/>
<keyword evidence="3" id="KW-1185">Reference proteome</keyword>
<keyword evidence="1" id="KW-0732">Signal</keyword>
<dbReference type="RefSeq" id="WP_089218471.1">
    <property type="nucleotide sequence ID" value="NZ_FZOS01000003.1"/>
</dbReference>
<feature type="chain" id="PRO_5012782836" evidence="1">
    <location>
        <begin position="22"/>
        <end position="148"/>
    </location>
</feature>
<dbReference type="EMBL" id="FZOS01000003">
    <property type="protein sequence ID" value="SNS26844.1"/>
    <property type="molecule type" value="Genomic_DNA"/>
</dbReference>